<dbReference type="NCBIfam" id="NF033852">
    <property type="entry name" value="fulvocin_rel"/>
    <property type="match status" value="1"/>
</dbReference>
<evidence type="ECO:0000313" key="3">
    <source>
        <dbReference type="Proteomes" id="UP001194729"/>
    </source>
</evidence>
<keyword evidence="3" id="KW-1185">Reference proteome</keyword>
<reference evidence="2 3" key="1">
    <citation type="submission" date="2020-11" db="EMBL/GenBank/DDBJ databases">
        <title>P. mediterranea TC4 genome.</title>
        <authorList>
            <person name="Molmeret M."/>
        </authorList>
    </citation>
    <scope>NUCLEOTIDE SEQUENCE [LARGE SCALE GENOMIC DNA]</scope>
    <source>
        <strain evidence="2 3">TC4</strain>
    </source>
</reference>
<keyword evidence="1" id="KW-0732">Signal</keyword>
<evidence type="ECO:0000256" key="1">
    <source>
        <dbReference type="SAM" id="SignalP"/>
    </source>
</evidence>
<evidence type="ECO:0000313" key="2">
    <source>
        <dbReference type="EMBL" id="MBF4983151.1"/>
    </source>
</evidence>
<proteinExistence type="predicted"/>
<feature type="signal peptide" evidence="1">
    <location>
        <begin position="1"/>
        <end position="20"/>
    </location>
</feature>
<gene>
    <name evidence="2" type="ORF">FNJ87_01965</name>
</gene>
<dbReference type="Proteomes" id="UP001194729">
    <property type="component" value="Unassembled WGS sequence"/>
</dbReference>
<sequence length="219" mass="24804">MKKISLILSMVLFTMLITSCEQEIIAQDNNDFQKSGTFDAETTYWSILGSTESGMDQYDALTNEQKQAVWVFKYDRFIADNTLTTDQLAAVNVAKDYVSTVDFSAEPNESNLDAIESQLAAEFDEDTKNFLFLTLENSPIDIGAAGNNNQTEGCFWCYDPIDEAIKGDCMPEYDSDGNHTGGFVRTTQSRRRRFWIGWRTVTIMEGCSYEDWDADGRQL</sequence>
<name>A0ABS0A1A2_9FLAO</name>
<dbReference type="PROSITE" id="PS51257">
    <property type="entry name" value="PROKAR_LIPOPROTEIN"/>
    <property type="match status" value="1"/>
</dbReference>
<feature type="chain" id="PRO_5047131334" evidence="1">
    <location>
        <begin position="21"/>
        <end position="219"/>
    </location>
</feature>
<dbReference type="EMBL" id="JADKYU010000100">
    <property type="protein sequence ID" value="MBF4983151.1"/>
    <property type="molecule type" value="Genomic_DNA"/>
</dbReference>
<organism evidence="2 3">
    <name type="scientific">Nonlabens mediterrranea</name>
    <dbReference type="NCBI Taxonomy" id="1419947"/>
    <lineage>
        <taxon>Bacteria</taxon>
        <taxon>Pseudomonadati</taxon>
        <taxon>Bacteroidota</taxon>
        <taxon>Flavobacteriia</taxon>
        <taxon>Flavobacteriales</taxon>
        <taxon>Flavobacteriaceae</taxon>
        <taxon>Nonlabens</taxon>
    </lineage>
</organism>
<protein>
    <submittedName>
        <fullName evidence="2">Bacteriocin fulvocin C-related protein</fullName>
    </submittedName>
</protein>
<comment type="caution">
    <text evidence="2">The sequence shown here is derived from an EMBL/GenBank/DDBJ whole genome shotgun (WGS) entry which is preliminary data.</text>
</comment>
<accession>A0ABS0A1A2</accession>